<proteinExistence type="predicted"/>
<evidence type="ECO:0000313" key="1">
    <source>
        <dbReference type="EMBL" id="OLF07431.1"/>
    </source>
</evidence>
<organism evidence="1 2">
    <name type="scientific">Actinophytocola xinjiangensis</name>
    <dbReference type="NCBI Taxonomy" id="485602"/>
    <lineage>
        <taxon>Bacteria</taxon>
        <taxon>Bacillati</taxon>
        <taxon>Actinomycetota</taxon>
        <taxon>Actinomycetes</taxon>
        <taxon>Pseudonocardiales</taxon>
        <taxon>Pseudonocardiaceae</taxon>
    </lineage>
</organism>
<dbReference type="AlphaFoldDB" id="A0A7Z1AX93"/>
<gene>
    <name evidence="1" type="ORF">BLA60_28005</name>
</gene>
<keyword evidence="2" id="KW-1185">Reference proteome</keyword>
<comment type="caution">
    <text evidence="1">The sequence shown here is derived from an EMBL/GenBank/DDBJ whole genome shotgun (WGS) entry which is preliminary data.</text>
</comment>
<dbReference type="EMBL" id="MSIF01000016">
    <property type="protein sequence ID" value="OLF07431.1"/>
    <property type="molecule type" value="Genomic_DNA"/>
</dbReference>
<accession>A0A7Z1AX93</accession>
<sequence length="159" mass="16835">MGYCLQAVIASEPVLRDLADTIEEARIGPLGQHLWLLPMTDAFFDAVTVAGAPKLDGFWKAPAGFGSALAACSAKGPAAYVEAEFFGGNGTQIAQIWNDGNVVLGPLHLAEDEPFPAIGSPISQALRQLGVAKGEHFDEFDAVGLGRHRDTNDWLAAMD</sequence>
<dbReference type="RefSeq" id="WP_075136023.1">
    <property type="nucleotide sequence ID" value="NZ_MSIF01000016.1"/>
</dbReference>
<dbReference type="OrthoDB" id="185939at2"/>
<dbReference type="Proteomes" id="UP000185696">
    <property type="component" value="Unassembled WGS sequence"/>
</dbReference>
<protein>
    <submittedName>
        <fullName evidence="1">Uncharacterized protein</fullName>
    </submittedName>
</protein>
<evidence type="ECO:0000313" key="2">
    <source>
        <dbReference type="Proteomes" id="UP000185696"/>
    </source>
</evidence>
<name>A0A7Z1AX93_9PSEU</name>
<reference evidence="1 2" key="1">
    <citation type="submission" date="2016-12" db="EMBL/GenBank/DDBJ databases">
        <title>The draft genome sequence of Actinophytocola xinjiangensis.</title>
        <authorList>
            <person name="Wang W."/>
            <person name="Yuan L."/>
        </authorList>
    </citation>
    <scope>NUCLEOTIDE SEQUENCE [LARGE SCALE GENOMIC DNA]</scope>
    <source>
        <strain evidence="1 2">CGMCC 4.4663</strain>
    </source>
</reference>